<gene>
    <name evidence="1" type="ORF">KK1_026106</name>
</gene>
<dbReference type="Gramene" id="C.cajan_25649.t">
    <property type="protein sequence ID" value="C.cajan_25649.t"/>
    <property type="gene ID" value="C.cajan_25649"/>
</dbReference>
<proteinExistence type="predicted"/>
<dbReference type="AlphaFoldDB" id="A0A151SB81"/>
<organism evidence="1 2">
    <name type="scientific">Cajanus cajan</name>
    <name type="common">Pigeon pea</name>
    <name type="synonym">Cajanus indicus</name>
    <dbReference type="NCBI Taxonomy" id="3821"/>
    <lineage>
        <taxon>Eukaryota</taxon>
        <taxon>Viridiplantae</taxon>
        <taxon>Streptophyta</taxon>
        <taxon>Embryophyta</taxon>
        <taxon>Tracheophyta</taxon>
        <taxon>Spermatophyta</taxon>
        <taxon>Magnoliopsida</taxon>
        <taxon>eudicotyledons</taxon>
        <taxon>Gunneridae</taxon>
        <taxon>Pentapetalae</taxon>
        <taxon>rosids</taxon>
        <taxon>fabids</taxon>
        <taxon>Fabales</taxon>
        <taxon>Fabaceae</taxon>
        <taxon>Papilionoideae</taxon>
        <taxon>50 kb inversion clade</taxon>
        <taxon>NPAAA clade</taxon>
        <taxon>indigoferoid/millettioid clade</taxon>
        <taxon>Phaseoleae</taxon>
        <taxon>Cajanus</taxon>
    </lineage>
</organism>
<dbReference type="OMA" id="LTEYWIL"/>
<keyword evidence="2" id="KW-1185">Reference proteome</keyword>
<evidence type="ECO:0000313" key="2">
    <source>
        <dbReference type="Proteomes" id="UP000075243"/>
    </source>
</evidence>
<name>A0A151SB81_CAJCA</name>
<accession>A0A151SB81</accession>
<dbReference type="Proteomes" id="UP000075243">
    <property type="component" value="Unassembled WGS sequence"/>
</dbReference>
<sequence length="124" mass="13607">MVCLGAHRNTLFVPEKVLRINRSLNLHKPVKIGIEVLPPINLSFLKAILTKAIDPNVKVPIIQERASGILGHIRGHVSVQRPSLINHTFSRSRIPPYGLKTSPVFPNSAIILNNPSNPTLGIGF</sequence>
<reference evidence="1" key="1">
    <citation type="journal article" date="2012" name="Nat. Biotechnol.">
        <title>Draft genome sequence of pigeonpea (Cajanus cajan), an orphan legume crop of resource-poor farmers.</title>
        <authorList>
            <person name="Varshney R.K."/>
            <person name="Chen W."/>
            <person name="Li Y."/>
            <person name="Bharti A.K."/>
            <person name="Saxena R.K."/>
            <person name="Schlueter J.A."/>
            <person name="Donoghue M.T."/>
            <person name="Azam S."/>
            <person name="Fan G."/>
            <person name="Whaley A.M."/>
            <person name="Farmer A.D."/>
            <person name="Sheridan J."/>
            <person name="Iwata A."/>
            <person name="Tuteja R."/>
            <person name="Penmetsa R.V."/>
            <person name="Wu W."/>
            <person name="Upadhyaya H.D."/>
            <person name="Yang S.P."/>
            <person name="Shah T."/>
            <person name="Saxena K.B."/>
            <person name="Michael T."/>
            <person name="McCombie W.R."/>
            <person name="Yang B."/>
            <person name="Zhang G."/>
            <person name="Yang H."/>
            <person name="Wang J."/>
            <person name="Spillane C."/>
            <person name="Cook D.R."/>
            <person name="May G.D."/>
            <person name="Xu X."/>
            <person name="Jackson S.A."/>
        </authorList>
    </citation>
    <scope>NUCLEOTIDE SEQUENCE [LARGE SCALE GENOMIC DNA]</scope>
</reference>
<dbReference type="EMBL" id="KQ483429">
    <property type="protein sequence ID" value="KYP52027.1"/>
    <property type="molecule type" value="Genomic_DNA"/>
</dbReference>
<evidence type="ECO:0000313" key="1">
    <source>
        <dbReference type="EMBL" id="KYP52027.1"/>
    </source>
</evidence>
<protein>
    <submittedName>
        <fullName evidence="1">Uncharacterized protein</fullName>
    </submittedName>
</protein>